<dbReference type="PANTHER" id="PTHR33121">
    <property type="entry name" value="CYCLIC DI-GMP PHOSPHODIESTERASE PDEF"/>
    <property type="match status" value="1"/>
</dbReference>
<dbReference type="InterPro" id="IPR001633">
    <property type="entry name" value="EAL_dom"/>
</dbReference>
<dbReference type="InterPro" id="IPR035919">
    <property type="entry name" value="EAL_sf"/>
</dbReference>
<protein>
    <submittedName>
        <fullName evidence="2">Diguanylate cyclase/phosphodiesterase (GGDEF &amp; EAL domains) with PAS/PAC sensor(S)</fullName>
    </submittedName>
</protein>
<dbReference type="CDD" id="cd01948">
    <property type="entry name" value="EAL"/>
    <property type="match status" value="1"/>
</dbReference>
<dbReference type="EMBL" id="CADCWN010000336">
    <property type="protein sequence ID" value="CAA9587763.1"/>
    <property type="molecule type" value="Genomic_DNA"/>
</dbReference>
<dbReference type="Pfam" id="PF00563">
    <property type="entry name" value="EAL"/>
    <property type="match status" value="1"/>
</dbReference>
<reference evidence="2" key="1">
    <citation type="submission" date="2020-02" db="EMBL/GenBank/DDBJ databases">
        <authorList>
            <person name="Meier V. D."/>
        </authorList>
    </citation>
    <scope>NUCLEOTIDE SEQUENCE</scope>
    <source>
        <strain evidence="2">AVDCRST_MAG18</strain>
    </source>
</reference>
<accession>A0A6J4VSI4</accession>
<dbReference type="PANTHER" id="PTHR33121:SF70">
    <property type="entry name" value="SIGNALING PROTEIN YKOW"/>
    <property type="match status" value="1"/>
</dbReference>
<name>A0A6J4VSI4_9BACT</name>
<feature type="domain" description="EAL" evidence="1">
    <location>
        <begin position="1"/>
        <end position="122"/>
    </location>
</feature>
<dbReference type="SMART" id="SM00052">
    <property type="entry name" value="EAL"/>
    <property type="match status" value="1"/>
</dbReference>
<dbReference type="PROSITE" id="PS50883">
    <property type="entry name" value="EAL"/>
    <property type="match status" value="1"/>
</dbReference>
<dbReference type="InterPro" id="IPR050706">
    <property type="entry name" value="Cyclic-di-GMP_PDE-like"/>
</dbReference>
<evidence type="ECO:0000313" key="2">
    <source>
        <dbReference type="EMBL" id="CAA9587763.1"/>
    </source>
</evidence>
<dbReference type="GO" id="GO:0071111">
    <property type="term" value="F:cyclic-guanylate-specific phosphodiesterase activity"/>
    <property type="evidence" value="ECO:0007669"/>
    <property type="project" value="InterPro"/>
</dbReference>
<gene>
    <name evidence="2" type="ORF">AVDCRST_MAG18-4203</name>
</gene>
<sequence length="129" mass="13513">MHDAASTVITLAALRAHGVRVAIDDFGTGFSSLSYLQRLPVDTLKVDRSFINGLGHDQENTAIVEAIITLAHPLGLQVVAEGVETTAQAAQLRALGCELAQGYLYSRPLPAVDLCGLLHAANAALPLAV</sequence>
<organism evidence="2">
    <name type="scientific">uncultured Thermomicrobiales bacterium</name>
    <dbReference type="NCBI Taxonomy" id="1645740"/>
    <lineage>
        <taxon>Bacteria</taxon>
        <taxon>Pseudomonadati</taxon>
        <taxon>Thermomicrobiota</taxon>
        <taxon>Thermomicrobia</taxon>
        <taxon>Thermomicrobiales</taxon>
        <taxon>environmental samples</taxon>
    </lineage>
</organism>
<dbReference type="SUPFAM" id="SSF141868">
    <property type="entry name" value="EAL domain-like"/>
    <property type="match status" value="1"/>
</dbReference>
<proteinExistence type="predicted"/>
<evidence type="ECO:0000259" key="1">
    <source>
        <dbReference type="PROSITE" id="PS50883"/>
    </source>
</evidence>
<dbReference type="Gene3D" id="3.20.20.450">
    <property type="entry name" value="EAL domain"/>
    <property type="match status" value="1"/>
</dbReference>
<dbReference type="AlphaFoldDB" id="A0A6J4VSI4"/>